<reference evidence="2 3" key="1">
    <citation type="journal article" date="2013" name="Curr. Biol.">
        <title>The Genome of the Foraminiferan Reticulomyxa filosa.</title>
        <authorList>
            <person name="Glockner G."/>
            <person name="Hulsmann N."/>
            <person name="Schleicher M."/>
            <person name="Noegel A.A."/>
            <person name="Eichinger L."/>
            <person name="Gallinger C."/>
            <person name="Pawlowski J."/>
            <person name="Sierra R."/>
            <person name="Euteneuer U."/>
            <person name="Pillet L."/>
            <person name="Moustafa A."/>
            <person name="Platzer M."/>
            <person name="Groth M."/>
            <person name="Szafranski K."/>
            <person name="Schliwa M."/>
        </authorList>
    </citation>
    <scope>NUCLEOTIDE SEQUENCE [LARGE SCALE GENOMIC DNA]</scope>
</reference>
<keyword evidence="1" id="KW-1133">Transmembrane helix</keyword>
<name>X6NX91_RETFI</name>
<dbReference type="Proteomes" id="UP000023152">
    <property type="component" value="Unassembled WGS sequence"/>
</dbReference>
<keyword evidence="1" id="KW-0472">Membrane</keyword>
<keyword evidence="3" id="KW-1185">Reference proteome</keyword>
<feature type="transmembrane region" description="Helical" evidence="1">
    <location>
        <begin position="162"/>
        <end position="179"/>
    </location>
</feature>
<comment type="caution">
    <text evidence="2">The sequence shown here is derived from an EMBL/GenBank/DDBJ whole genome shotgun (WGS) entry which is preliminary data.</text>
</comment>
<dbReference type="AlphaFoldDB" id="X6NX91"/>
<organism evidence="2 3">
    <name type="scientific">Reticulomyxa filosa</name>
    <dbReference type="NCBI Taxonomy" id="46433"/>
    <lineage>
        <taxon>Eukaryota</taxon>
        <taxon>Sar</taxon>
        <taxon>Rhizaria</taxon>
        <taxon>Retaria</taxon>
        <taxon>Foraminifera</taxon>
        <taxon>Monothalamids</taxon>
        <taxon>Reticulomyxidae</taxon>
        <taxon>Reticulomyxa</taxon>
    </lineage>
</organism>
<evidence type="ECO:0000256" key="1">
    <source>
        <dbReference type="SAM" id="Phobius"/>
    </source>
</evidence>
<sequence>MGVNQKNCSCEVIFKILFRKQNIFEKGEATKCCNLILLCVNKKKRKEEKEKTISKAIKGLFKKESDEKEIIDQLKESHGNLALAIEQWITQKMNPQQTRPSQFDQLYKQRIEEIDQTVDLLQKSDKICWYACSYAYDKKAHLFVSILEKYNSQRQVIWDREFNFKRFWVSIFFFFFFFFKKKMF</sequence>
<evidence type="ECO:0000313" key="2">
    <source>
        <dbReference type="EMBL" id="ETO30439.1"/>
    </source>
</evidence>
<dbReference type="EMBL" id="ASPP01005473">
    <property type="protein sequence ID" value="ETO30439.1"/>
    <property type="molecule type" value="Genomic_DNA"/>
</dbReference>
<evidence type="ECO:0000313" key="3">
    <source>
        <dbReference type="Proteomes" id="UP000023152"/>
    </source>
</evidence>
<keyword evidence="1" id="KW-0812">Transmembrane</keyword>
<gene>
    <name evidence="2" type="ORF">RFI_06681</name>
</gene>
<protein>
    <submittedName>
        <fullName evidence="2">Uncharacterized protein</fullName>
    </submittedName>
</protein>
<proteinExistence type="predicted"/>
<accession>X6NX91</accession>